<dbReference type="InterPro" id="IPR036909">
    <property type="entry name" value="Cyt_c-like_dom_sf"/>
</dbReference>
<evidence type="ECO:0000256" key="3">
    <source>
        <dbReference type="ARBA" id="ARBA00022723"/>
    </source>
</evidence>
<dbReference type="Pfam" id="PF13442">
    <property type="entry name" value="Cytochrome_CBB3"/>
    <property type="match status" value="1"/>
</dbReference>
<dbReference type="InterPro" id="IPR009056">
    <property type="entry name" value="Cyt_c-like_dom"/>
</dbReference>
<evidence type="ECO:0000256" key="5">
    <source>
        <dbReference type="ARBA" id="ARBA00023004"/>
    </source>
</evidence>
<keyword evidence="3 6" id="KW-0479">Metal-binding</keyword>
<organism evidence="8 9">
    <name type="scientific">Agitococcus lubricus</name>
    <dbReference type="NCBI Taxonomy" id="1077255"/>
    <lineage>
        <taxon>Bacteria</taxon>
        <taxon>Pseudomonadati</taxon>
        <taxon>Pseudomonadota</taxon>
        <taxon>Gammaproteobacteria</taxon>
        <taxon>Moraxellales</taxon>
        <taxon>Moraxellaceae</taxon>
        <taxon>Agitococcus</taxon>
    </lineage>
</organism>
<evidence type="ECO:0000256" key="2">
    <source>
        <dbReference type="ARBA" id="ARBA00022617"/>
    </source>
</evidence>
<dbReference type="GO" id="GO:0020037">
    <property type="term" value="F:heme binding"/>
    <property type="evidence" value="ECO:0007669"/>
    <property type="project" value="InterPro"/>
</dbReference>
<dbReference type="InterPro" id="IPR002323">
    <property type="entry name" value="Cyt_CIE"/>
</dbReference>
<dbReference type="Proteomes" id="UP000244223">
    <property type="component" value="Unassembled WGS sequence"/>
</dbReference>
<dbReference type="Gene3D" id="1.10.760.10">
    <property type="entry name" value="Cytochrome c-like domain"/>
    <property type="match status" value="1"/>
</dbReference>
<dbReference type="GO" id="GO:0009055">
    <property type="term" value="F:electron transfer activity"/>
    <property type="evidence" value="ECO:0007669"/>
    <property type="project" value="InterPro"/>
</dbReference>
<dbReference type="AlphaFoldDB" id="A0A2T5J1B3"/>
<keyword evidence="5 6" id="KW-0408">Iron</keyword>
<dbReference type="EMBL" id="QAON01000004">
    <property type="protein sequence ID" value="PTQ90186.1"/>
    <property type="molecule type" value="Genomic_DNA"/>
</dbReference>
<keyword evidence="2 6" id="KW-0349">Heme</keyword>
<accession>A0A2T5J1B3</accession>
<keyword evidence="1" id="KW-0813">Transport</keyword>
<feature type="domain" description="Cytochrome c" evidence="7">
    <location>
        <begin position="27"/>
        <end position="107"/>
    </location>
</feature>
<proteinExistence type="predicted"/>
<protein>
    <submittedName>
        <fullName evidence="8">Cbb3-type cytochrome c oxidase subunit III</fullName>
    </submittedName>
</protein>
<evidence type="ECO:0000313" key="8">
    <source>
        <dbReference type="EMBL" id="PTQ90186.1"/>
    </source>
</evidence>
<evidence type="ECO:0000256" key="4">
    <source>
        <dbReference type="ARBA" id="ARBA00022982"/>
    </source>
</evidence>
<comment type="caution">
    <text evidence="8">The sequence shown here is derived from an EMBL/GenBank/DDBJ whole genome shotgun (WGS) entry which is preliminary data.</text>
</comment>
<dbReference type="RefSeq" id="WP_239986970.1">
    <property type="nucleotide sequence ID" value="NZ_QAON01000004.1"/>
</dbReference>
<name>A0A2T5J1B3_9GAMM</name>
<dbReference type="PRINTS" id="PR00607">
    <property type="entry name" value="CYTCHROMECIE"/>
</dbReference>
<evidence type="ECO:0000313" key="9">
    <source>
        <dbReference type="Proteomes" id="UP000244223"/>
    </source>
</evidence>
<dbReference type="PROSITE" id="PS51007">
    <property type="entry name" value="CYTC"/>
    <property type="match status" value="1"/>
</dbReference>
<gene>
    <name evidence="8" type="ORF">C8N29_104231</name>
</gene>
<dbReference type="GO" id="GO:0005506">
    <property type="term" value="F:iron ion binding"/>
    <property type="evidence" value="ECO:0007669"/>
    <property type="project" value="InterPro"/>
</dbReference>
<keyword evidence="9" id="KW-1185">Reference proteome</keyword>
<sequence>MHKILFFSLSLMGLAACSKQPHLQPVTLSEQQQILFEQSCKTCHANAANPAPQIGDKAAWEKRLEKGLPTLVQHAIQGFNAMPAGGLCATCTPPDFEAMITYMATAQTAK</sequence>
<dbReference type="SUPFAM" id="SSF46626">
    <property type="entry name" value="Cytochrome c"/>
    <property type="match status" value="1"/>
</dbReference>
<evidence type="ECO:0000259" key="7">
    <source>
        <dbReference type="PROSITE" id="PS51007"/>
    </source>
</evidence>
<dbReference type="PANTHER" id="PTHR40942:SF2">
    <property type="entry name" value="CYTOCHROME-RELATED"/>
    <property type="match status" value="1"/>
</dbReference>
<dbReference type="PROSITE" id="PS51257">
    <property type="entry name" value="PROKAR_LIPOPROTEIN"/>
    <property type="match status" value="1"/>
</dbReference>
<evidence type="ECO:0000256" key="1">
    <source>
        <dbReference type="ARBA" id="ARBA00022448"/>
    </source>
</evidence>
<keyword evidence="4" id="KW-0249">Electron transport</keyword>
<dbReference type="PANTHER" id="PTHR40942">
    <property type="match status" value="1"/>
</dbReference>
<reference evidence="8 9" key="1">
    <citation type="submission" date="2018-04" db="EMBL/GenBank/DDBJ databases">
        <title>Genomic Encyclopedia of Archaeal and Bacterial Type Strains, Phase II (KMG-II): from individual species to whole genera.</title>
        <authorList>
            <person name="Goeker M."/>
        </authorList>
    </citation>
    <scope>NUCLEOTIDE SEQUENCE [LARGE SCALE GENOMIC DNA]</scope>
    <source>
        <strain evidence="8 9">DSM 5822</strain>
    </source>
</reference>
<evidence type="ECO:0000256" key="6">
    <source>
        <dbReference type="PROSITE-ProRule" id="PRU00433"/>
    </source>
</evidence>